<organism evidence="1">
    <name type="scientific">Ralstonia solanacearum</name>
    <name type="common">Pseudomonas solanacearum</name>
    <dbReference type="NCBI Taxonomy" id="305"/>
    <lineage>
        <taxon>Bacteria</taxon>
        <taxon>Pseudomonadati</taxon>
        <taxon>Pseudomonadota</taxon>
        <taxon>Betaproteobacteria</taxon>
        <taxon>Burkholderiales</taxon>
        <taxon>Burkholderiaceae</taxon>
        <taxon>Ralstonia</taxon>
        <taxon>Ralstonia solanacearum species complex</taxon>
    </lineage>
</organism>
<evidence type="ECO:0000313" key="1">
    <source>
        <dbReference type="EMBL" id="AYB59041.1"/>
    </source>
</evidence>
<reference evidence="1" key="1">
    <citation type="submission" date="2018-01" db="EMBL/GenBank/DDBJ databases">
        <title>Complete Genome Sequence of three strains from Ralstonia solanacearum ecotype Moko sequevar IIA-53 from Brazil.</title>
        <authorList>
            <person name="Silva J.R."/>
            <person name="Albuquerque G.M.R."/>
            <person name="Pais A.K.L."/>
            <person name="Silva A.M.F."/>
            <person name="Boiteux M.E.N.F."/>
            <person name="Souza E.B."/>
            <person name="Mariano R.L.R."/>
        </authorList>
    </citation>
    <scope>NUCLEOTIDE SEQUENCE [LARGE SCALE GENOMIC DNA]</scope>
    <source>
        <strain evidence="1">SFC</strain>
        <plasmid evidence="1">unnamed</plasmid>
    </source>
</reference>
<sequence>MNTDKYLANRIASGVAEQARHHGCEFFCGGDRAGMFNHYRNRNFDQVVKISSNTSTQAHLFSSTADGRSILVLSGMPSKTRIKHQLLQLHFAKVDLDRVAIIGDVDTQKTQAVAKLKSQLSQLPGADHKILFIGCRWQVMEHLGKQLHGISDSQPEGVGYNAITPQAHNVAGYVFDTASIKLSGKDCLVAALRMPNGDMAYDATKTFLEHGFGHVVMCGAGGRIAGDSHVGDYMLLQQSQYGKEHIRLAPDSIRVPESPLFSKGNMASNITVDSPLQETKKWMEDNRSMGCVDVETAHILRALHESSAPTTVTPGLFVSDVVGAHPLEGKISTDDAYRKLPEFVASVLQSTRELVEQRGDAA</sequence>
<name>A0A5H2PTJ6_RALSL</name>
<evidence type="ECO:0008006" key="2">
    <source>
        <dbReference type="Google" id="ProtNLM"/>
    </source>
</evidence>
<accession>A0A5H2PTJ6</accession>
<geneLocation type="plasmid" evidence="1">
    <name>unnamed</name>
</geneLocation>
<gene>
    <name evidence="1" type="ORF">C2L97_20030</name>
</gene>
<protein>
    <recommendedName>
        <fullName evidence="2">Nucleoside phosphorylase domain-containing protein</fullName>
    </recommendedName>
</protein>
<dbReference type="AlphaFoldDB" id="A0A5H2PTJ6"/>
<proteinExistence type="predicted"/>
<keyword evidence="1" id="KW-0614">Plasmid</keyword>
<dbReference type="EMBL" id="CP026093">
    <property type="protein sequence ID" value="AYB59041.1"/>
    <property type="molecule type" value="Genomic_DNA"/>
</dbReference>